<evidence type="ECO:0000313" key="2">
    <source>
        <dbReference type="EMBL" id="OCK81567.1"/>
    </source>
</evidence>
<keyword evidence="3" id="KW-1185">Reference proteome</keyword>
<feature type="compositionally biased region" description="Polar residues" evidence="1">
    <location>
        <begin position="17"/>
        <end position="33"/>
    </location>
</feature>
<proteinExistence type="predicted"/>
<accession>A0A8E2ECS1</accession>
<dbReference type="AlphaFoldDB" id="A0A8E2ECS1"/>
<dbReference type="EMBL" id="KV744916">
    <property type="protein sequence ID" value="OCK81567.1"/>
    <property type="molecule type" value="Genomic_DNA"/>
</dbReference>
<sequence>MRHLQSSCSQGTGSGCLNTHPNHPPLQHTSTPAFITKTPPDPHSSNTNNPTLSTLLLAEQFTIVETLGIFTCAVCLPLQHAGNFADNFRKGRWGREGDKRGERFCIACGTWPPKGGDKRLRYKKGDAWTRFGLVYVNCKVCIVVKRGMKERRGCEVCPGCWDKGKGRI</sequence>
<dbReference type="Proteomes" id="UP000250266">
    <property type="component" value="Unassembled WGS sequence"/>
</dbReference>
<dbReference type="PROSITE" id="PS51257">
    <property type="entry name" value="PROKAR_LIPOPROTEIN"/>
    <property type="match status" value="1"/>
</dbReference>
<gene>
    <name evidence="2" type="ORF">K432DRAFT_14322</name>
</gene>
<organism evidence="2 3">
    <name type="scientific">Lepidopterella palustris CBS 459.81</name>
    <dbReference type="NCBI Taxonomy" id="1314670"/>
    <lineage>
        <taxon>Eukaryota</taxon>
        <taxon>Fungi</taxon>
        <taxon>Dikarya</taxon>
        <taxon>Ascomycota</taxon>
        <taxon>Pezizomycotina</taxon>
        <taxon>Dothideomycetes</taxon>
        <taxon>Pleosporomycetidae</taxon>
        <taxon>Mytilinidiales</taxon>
        <taxon>Argynnaceae</taxon>
        <taxon>Lepidopterella</taxon>
    </lineage>
</organism>
<feature type="region of interest" description="Disordered" evidence="1">
    <location>
        <begin position="1"/>
        <end position="48"/>
    </location>
</feature>
<evidence type="ECO:0000256" key="1">
    <source>
        <dbReference type="SAM" id="MobiDB-lite"/>
    </source>
</evidence>
<name>A0A8E2ECS1_9PEZI</name>
<protein>
    <submittedName>
        <fullName evidence="2">Uncharacterized protein</fullName>
    </submittedName>
</protein>
<dbReference type="OrthoDB" id="3899418at2759"/>
<evidence type="ECO:0000313" key="3">
    <source>
        <dbReference type="Proteomes" id="UP000250266"/>
    </source>
</evidence>
<feature type="compositionally biased region" description="Low complexity" evidence="1">
    <location>
        <begin position="1"/>
        <end position="11"/>
    </location>
</feature>
<reference evidence="2 3" key="1">
    <citation type="journal article" date="2016" name="Nat. Commun.">
        <title>Ectomycorrhizal ecology is imprinted in the genome of the dominant symbiotic fungus Cenococcum geophilum.</title>
        <authorList>
            <consortium name="DOE Joint Genome Institute"/>
            <person name="Peter M."/>
            <person name="Kohler A."/>
            <person name="Ohm R.A."/>
            <person name="Kuo A."/>
            <person name="Krutzmann J."/>
            <person name="Morin E."/>
            <person name="Arend M."/>
            <person name="Barry K.W."/>
            <person name="Binder M."/>
            <person name="Choi C."/>
            <person name="Clum A."/>
            <person name="Copeland A."/>
            <person name="Grisel N."/>
            <person name="Haridas S."/>
            <person name="Kipfer T."/>
            <person name="LaButti K."/>
            <person name="Lindquist E."/>
            <person name="Lipzen A."/>
            <person name="Maire R."/>
            <person name="Meier B."/>
            <person name="Mihaltcheva S."/>
            <person name="Molinier V."/>
            <person name="Murat C."/>
            <person name="Poggeler S."/>
            <person name="Quandt C.A."/>
            <person name="Sperisen C."/>
            <person name="Tritt A."/>
            <person name="Tisserant E."/>
            <person name="Crous P.W."/>
            <person name="Henrissat B."/>
            <person name="Nehls U."/>
            <person name="Egli S."/>
            <person name="Spatafora J.W."/>
            <person name="Grigoriev I.V."/>
            <person name="Martin F.M."/>
        </authorList>
    </citation>
    <scope>NUCLEOTIDE SEQUENCE [LARGE SCALE GENOMIC DNA]</scope>
    <source>
        <strain evidence="2 3">CBS 459.81</strain>
    </source>
</reference>